<keyword evidence="3" id="KW-1185">Reference proteome</keyword>
<proteinExistence type="predicted"/>
<reference evidence="2 3" key="1">
    <citation type="submission" date="2017-06" db="EMBL/GenBank/DDBJ databases">
        <authorList>
            <person name="Kim H.J."/>
            <person name="Triplett B.A."/>
        </authorList>
    </citation>
    <scope>NUCLEOTIDE SEQUENCE [LARGE SCALE GENOMIC DNA]</scope>
    <source>
        <strain evidence="2 3">DSM 25597</strain>
    </source>
</reference>
<dbReference type="EMBL" id="FZNY01000010">
    <property type="protein sequence ID" value="SNS29030.1"/>
    <property type="molecule type" value="Genomic_DNA"/>
</dbReference>
<keyword evidence="1" id="KW-0732">Signal</keyword>
<feature type="chain" id="PRO_5012105007" description="DUF1735 domain-containing protein" evidence="1">
    <location>
        <begin position="20"/>
        <end position="326"/>
    </location>
</feature>
<dbReference type="AlphaFoldDB" id="A0A239D9Q4"/>
<accession>A0A239D9Q4</accession>
<dbReference type="RefSeq" id="WP_143337218.1">
    <property type="nucleotide sequence ID" value="NZ_BMEP01000010.1"/>
</dbReference>
<evidence type="ECO:0000313" key="2">
    <source>
        <dbReference type="EMBL" id="SNS29030.1"/>
    </source>
</evidence>
<dbReference type="OrthoDB" id="820612at2"/>
<sequence length="326" mass="35784">MIKKYLILLCLLVFLSCNDDEKAVDIVFSDAQVGAILRTQSIDNLTFDTSQPEVPIQFSLEYQDGQETALLSDVEVFISFVDNTLDNGDNSRTSEAFTILSATDFTPGVNDLPVTTVTITTQELLELLNLNNAQISCTDKFVIDLNLNLTDGRSFSNENTNGPIIGFGSALNSPFTYDVIVVEGIDDDLYTGIYSYTSLEDGFNGPTIISPDVLMVTRTRPNARSFEIFRDQQQTIVGGVLVRSEVEFTVACDQIILTRYVRSSIVCSAEVEGDVHVLLGPASNLNGTADPNDDTVFDIRFLEAFEGNDGFCGWPTTPSTVRLSKQ</sequence>
<gene>
    <name evidence="2" type="ORF">SAMN06265376_11060</name>
</gene>
<dbReference type="PROSITE" id="PS51257">
    <property type="entry name" value="PROKAR_LIPOPROTEIN"/>
    <property type="match status" value="1"/>
</dbReference>
<dbReference type="Proteomes" id="UP000198379">
    <property type="component" value="Unassembled WGS sequence"/>
</dbReference>
<evidence type="ECO:0000313" key="3">
    <source>
        <dbReference type="Proteomes" id="UP000198379"/>
    </source>
</evidence>
<evidence type="ECO:0000256" key="1">
    <source>
        <dbReference type="SAM" id="SignalP"/>
    </source>
</evidence>
<name>A0A239D9Q4_9FLAO</name>
<feature type="signal peptide" evidence="1">
    <location>
        <begin position="1"/>
        <end position="19"/>
    </location>
</feature>
<evidence type="ECO:0008006" key="4">
    <source>
        <dbReference type="Google" id="ProtNLM"/>
    </source>
</evidence>
<protein>
    <recommendedName>
        <fullName evidence="4">DUF1735 domain-containing protein</fullName>
    </recommendedName>
</protein>
<organism evidence="2 3">
    <name type="scientific">Dokdonia pacifica</name>
    <dbReference type="NCBI Taxonomy" id="1627892"/>
    <lineage>
        <taxon>Bacteria</taxon>
        <taxon>Pseudomonadati</taxon>
        <taxon>Bacteroidota</taxon>
        <taxon>Flavobacteriia</taxon>
        <taxon>Flavobacteriales</taxon>
        <taxon>Flavobacteriaceae</taxon>
        <taxon>Dokdonia</taxon>
    </lineage>
</organism>